<feature type="compositionally biased region" description="Low complexity" evidence="1">
    <location>
        <begin position="1"/>
        <end position="18"/>
    </location>
</feature>
<gene>
    <name evidence="2" type="ORF">BD310DRAFT_814598</name>
</gene>
<proteinExistence type="predicted"/>
<accession>A0A4V2K562</accession>
<dbReference type="AlphaFoldDB" id="A0A4V2K562"/>
<keyword evidence="3" id="KW-1185">Reference proteome</keyword>
<organism evidence="2 3">
    <name type="scientific">Dichomitus squalens</name>
    <dbReference type="NCBI Taxonomy" id="114155"/>
    <lineage>
        <taxon>Eukaryota</taxon>
        <taxon>Fungi</taxon>
        <taxon>Dikarya</taxon>
        <taxon>Basidiomycota</taxon>
        <taxon>Agaricomycotina</taxon>
        <taxon>Agaricomycetes</taxon>
        <taxon>Polyporales</taxon>
        <taxon>Polyporaceae</taxon>
        <taxon>Dichomitus</taxon>
    </lineage>
</organism>
<evidence type="ECO:0000313" key="3">
    <source>
        <dbReference type="Proteomes" id="UP000292082"/>
    </source>
</evidence>
<sequence length="282" mass="28634">MLMPVDSDGSPSGSSVGSRGATVPVSGSTGGRTGAVAYGSGTTKAVTIPQGQPFAGRTSGGATRDSIYGNSYYGSGYPGVSGLGVASRGFPFVYWPLIWGGGLGYGAAYLHDNHEYGELNNSSRPGGPMAQAAFFSNSTNTTFHIVSDNSTVFSLIGSITMNCTVASNSSTIPSPFNGSATDPLPEQAIQYYRASSVALTLDGYNNTAALAGNETTPPPLPSGIDTNLLNCLNATIGEAVPLFQDSSSSGSTGSVGAAARLSTPTMGLVGLIYVVWCLSSLY</sequence>
<evidence type="ECO:0000313" key="2">
    <source>
        <dbReference type="EMBL" id="TBU60803.1"/>
    </source>
</evidence>
<reference evidence="2 3" key="1">
    <citation type="submission" date="2019-01" db="EMBL/GenBank/DDBJ databases">
        <title>Draft genome sequences of three monokaryotic isolates of the white-rot basidiomycete fungus Dichomitus squalens.</title>
        <authorList>
            <consortium name="DOE Joint Genome Institute"/>
            <person name="Lopez S.C."/>
            <person name="Andreopoulos B."/>
            <person name="Pangilinan J."/>
            <person name="Lipzen A."/>
            <person name="Riley R."/>
            <person name="Ahrendt S."/>
            <person name="Ng V."/>
            <person name="Barry K."/>
            <person name="Daum C."/>
            <person name="Grigoriev I.V."/>
            <person name="Hilden K.S."/>
            <person name="Makela M.R."/>
            <person name="de Vries R.P."/>
        </authorList>
    </citation>
    <scope>NUCLEOTIDE SEQUENCE [LARGE SCALE GENOMIC DNA]</scope>
    <source>
        <strain evidence="2 3">CBS 464.89</strain>
    </source>
</reference>
<protein>
    <submittedName>
        <fullName evidence="2">Uncharacterized protein</fullName>
    </submittedName>
</protein>
<name>A0A4V2K562_9APHY</name>
<dbReference type="Proteomes" id="UP000292082">
    <property type="component" value="Unassembled WGS sequence"/>
</dbReference>
<feature type="region of interest" description="Disordered" evidence="1">
    <location>
        <begin position="1"/>
        <end position="31"/>
    </location>
</feature>
<dbReference type="EMBL" id="ML145102">
    <property type="protein sequence ID" value="TBU60803.1"/>
    <property type="molecule type" value="Genomic_DNA"/>
</dbReference>
<evidence type="ECO:0000256" key="1">
    <source>
        <dbReference type="SAM" id="MobiDB-lite"/>
    </source>
</evidence>
<dbReference type="STRING" id="114155.A0A4V2K562"/>